<dbReference type="Proteomes" id="UP000254291">
    <property type="component" value="Unassembled WGS sequence"/>
</dbReference>
<accession>A0A378SLP5</accession>
<feature type="compositionally biased region" description="Polar residues" evidence="1">
    <location>
        <begin position="267"/>
        <end position="277"/>
    </location>
</feature>
<name>A0A378SLP5_9MYCO</name>
<dbReference type="RefSeq" id="WP_073696408.1">
    <property type="nucleotide sequence ID" value="NZ_JACKST010000149.1"/>
</dbReference>
<evidence type="ECO:0000256" key="1">
    <source>
        <dbReference type="SAM" id="MobiDB-lite"/>
    </source>
</evidence>
<protein>
    <submittedName>
        <fullName evidence="2">Uncharacterized protein</fullName>
    </submittedName>
</protein>
<feature type="region of interest" description="Disordered" evidence="1">
    <location>
        <begin position="266"/>
        <end position="297"/>
    </location>
</feature>
<evidence type="ECO:0000313" key="3">
    <source>
        <dbReference type="Proteomes" id="UP000254291"/>
    </source>
</evidence>
<organism evidence="2 3">
    <name type="scientific">Mycolicibacterium gilvum</name>
    <dbReference type="NCBI Taxonomy" id="1804"/>
    <lineage>
        <taxon>Bacteria</taxon>
        <taxon>Bacillati</taxon>
        <taxon>Actinomycetota</taxon>
        <taxon>Actinomycetes</taxon>
        <taxon>Mycobacteriales</taxon>
        <taxon>Mycobacteriaceae</taxon>
        <taxon>Mycolicibacterium</taxon>
    </lineage>
</organism>
<evidence type="ECO:0000313" key="2">
    <source>
        <dbReference type="EMBL" id="STZ43633.1"/>
    </source>
</evidence>
<reference evidence="2 3" key="1">
    <citation type="submission" date="2018-06" db="EMBL/GenBank/DDBJ databases">
        <authorList>
            <consortium name="Pathogen Informatics"/>
            <person name="Doyle S."/>
        </authorList>
    </citation>
    <scope>NUCLEOTIDE SEQUENCE [LARGE SCALE GENOMIC DNA]</scope>
    <source>
        <strain evidence="2 3">NCTC10742</strain>
    </source>
</reference>
<dbReference type="EMBL" id="UGQM01000001">
    <property type="protein sequence ID" value="STZ43633.1"/>
    <property type="molecule type" value="Genomic_DNA"/>
</dbReference>
<sequence length="297" mass="33240">MTLLQTVFSGDRIIQVSDRRLTLNGAVFDDEYTKLVCWNQTFSAGFTGIARVDRRARKSTAEWIAEVLCDYTAFVPGVQALRLEAESRVSKLSWADKRLAIVVAGFDFRQIPLVAEIANFDTATNVTHDPDSFRLRYAQPPPGRTTGSHSVGAGLGDLEQRLLSRYVPRILRKDKANGHNRAIKLLVENQRRVHRKDPLVGADAQAVTIPSTQMGHGIVMSNLDGTDIPSHSSSFVYFDQHGFRYKQLGPLMAQGMQVIDQVIGTADENNPDNQSMSIRFVKIPPRPTRPERRRTSH</sequence>
<gene>
    <name evidence="2" type="ORF">NCTC10742_02863</name>
</gene>
<proteinExistence type="predicted"/>
<dbReference type="AlphaFoldDB" id="A0A378SLP5"/>